<organism evidence="1 2">
    <name type="scientific">Leptothoe spongobia TAU-MAC 1115</name>
    <dbReference type="NCBI Taxonomy" id="1967444"/>
    <lineage>
        <taxon>Bacteria</taxon>
        <taxon>Bacillati</taxon>
        <taxon>Cyanobacteriota</taxon>
        <taxon>Cyanophyceae</taxon>
        <taxon>Nodosilineales</taxon>
        <taxon>Cymatolegaceae</taxon>
        <taxon>Leptothoe</taxon>
        <taxon>Leptothoe spongobia</taxon>
    </lineage>
</organism>
<dbReference type="EMBL" id="JADOES010000067">
    <property type="protein sequence ID" value="MBT9317947.1"/>
    <property type="molecule type" value="Genomic_DNA"/>
</dbReference>
<accession>A0A947DIN9</accession>
<dbReference type="RefSeq" id="WP_215611006.1">
    <property type="nucleotide sequence ID" value="NZ_JADOES010000067.1"/>
</dbReference>
<reference evidence="1" key="2">
    <citation type="journal article" date="2021" name="Mar. Drugs">
        <title>Genome Reduction and Secondary Metabolism of the Marine Sponge-Associated Cyanobacterium Leptothoe.</title>
        <authorList>
            <person name="Konstantinou D."/>
            <person name="Popin R.V."/>
            <person name="Fewer D.P."/>
            <person name="Sivonen K."/>
            <person name="Gkelis S."/>
        </authorList>
    </citation>
    <scope>NUCLEOTIDE SEQUENCE</scope>
    <source>
        <strain evidence="1">TAU-MAC 1115</strain>
    </source>
</reference>
<sequence>MHQVHVDDQPAMGYSAIVEVIKKYYDALYRCDTELLSQVFHPSAQYFTASSGELLHLDMNTYFPIVEQRISPESLGEAYGFSIDSIEVVGNVTALARMRSSLFSKDYIDLLALIKIDGKWQIISKVFHYTPQINARSEQPSKPTELAGEITCPT</sequence>
<dbReference type="InterPro" id="IPR039437">
    <property type="entry name" value="FrzH/put_lumazine-bd"/>
</dbReference>
<protein>
    <submittedName>
        <fullName evidence="1">Nuclear transport factor 2 family protein</fullName>
    </submittedName>
</protein>
<dbReference type="InterPro" id="IPR032710">
    <property type="entry name" value="NTF2-like_dom_sf"/>
</dbReference>
<keyword evidence="2" id="KW-1185">Reference proteome</keyword>
<gene>
    <name evidence="1" type="ORF">IXB50_21245</name>
</gene>
<evidence type="ECO:0000313" key="2">
    <source>
        <dbReference type="Proteomes" id="UP000717364"/>
    </source>
</evidence>
<dbReference type="SUPFAM" id="SSF54427">
    <property type="entry name" value="NTF2-like"/>
    <property type="match status" value="1"/>
</dbReference>
<dbReference type="Pfam" id="PF12893">
    <property type="entry name" value="Lumazine_bd_2"/>
    <property type="match status" value="1"/>
</dbReference>
<dbReference type="Gene3D" id="3.10.450.50">
    <property type="match status" value="1"/>
</dbReference>
<reference evidence="1" key="1">
    <citation type="submission" date="2020-11" db="EMBL/GenBank/DDBJ databases">
        <authorList>
            <person name="Konstantinou D."/>
            <person name="Gkelis S."/>
            <person name="Popin R."/>
            <person name="Fewer D."/>
            <person name="Sivonen K."/>
        </authorList>
    </citation>
    <scope>NUCLEOTIDE SEQUENCE</scope>
    <source>
        <strain evidence="1">TAU-MAC 1115</strain>
    </source>
</reference>
<dbReference type="AlphaFoldDB" id="A0A947DIN9"/>
<name>A0A947DIN9_9CYAN</name>
<comment type="caution">
    <text evidence="1">The sequence shown here is derived from an EMBL/GenBank/DDBJ whole genome shotgun (WGS) entry which is preliminary data.</text>
</comment>
<proteinExistence type="predicted"/>
<evidence type="ECO:0000313" key="1">
    <source>
        <dbReference type="EMBL" id="MBT9317947.1"/>
    </source>
</evidence>
<dbReference type="Proteomes" id="UP000717364">
    <property type="component" value="Unassembled WGS sequence"/>
</dbReference>